<dbReference type="PANTHER" id="PTHR42858:SF1">
    <property type="entry name" value="LD15494P"/>
    <property type="match status" value="1"/>
</dbReference>
<evidence type="ECO:0000313" key="3">
    <source>
        <dbReference type="Proteomes" id="UP000515788"/>
    </source>
</evidence>
<dbReference type="Gene3D" id="3.40.640.10">
    <property type="entry name" value="Type I PLP-dependent aspartate aminotransferase-like (Major domain)"/>
    <property type="match status" value="1"/>
</dbReference>
<sequence length="504" mass="56266">MPKQWLMKIDAKKSFSSLVFSLRLLSLIATVFNRVTLRGFQLPIHGKHVKEGEEMSMDQPIAINLFKGHPSFRLLPNKLVSEAAAELLGSDSRDYDDDTENRHPLTYGSDEGALWVREAITRFNNDETFRLAPDDRARSKPEFLNLNSGASYGMLSILLQTTLAHTGVTRQAFVVTPTYFLINDCFADAGFSSKVTAIDEDSDGMINLGLLEQKLKYFEKGTTGDDDEEKLKVIVNPERSIPKKVYKYVIYCIPTYSNPSGASYSTEMKMKLIEIARKYDMLIIADDVYDMLDFTPPFSSLPHPQKRFVHLDRETLDDPDSYGNTISNATFSKLIAPGLRFGYHETATSKLAQQLSKGGANVSGGTPSQLTSMIVGTMLINGSAAKVLRELRSTYAERAAVLTDAVRLYMPRGTKFDKPAGGYFSWLTLPQGYNAKEIGRILQEKYGVLVANGSNFEVIGDVRNWGESSMRLSVSFLEPDDIENAIKYMGQACSEYAKSKSFEF</sequence>
<dbReference type="SUPFAM" id="SSF53383">
    <property type="entry name" value="PLP-dependent transferases"/>
    <property type="match status" value="1"/>
</dbReference>
<dbReference type="InterPro" id="IPR015424">
    <property type="entry name" value="PyrdxlP-dep_Trfase"/>
</dbReference>
<organism evidence="2 3">
    <name type="scientific">Torulaspora globosa</name>
    <dbReference type="NCBI Taxonomy" id="48254"/>
    <lineage>
        <taxon>Eukaryota</taxon>
        <taxon>Fungi</taxon>
        <taxon>Dikarya</taxon>
        <taxon>Ascomycota</taxon>
        <taxon>Saccharomycotina</taxon>
        <taxon>Saccharomycetes</taxon>
        <taxon>Saccharomycetales</taxon>
        <taxon>Saccharomycetaceae</taxon>
        <taxon>Torulaspora</taxon>
    </lineage>
</organism>
<dbReference type="AlphaFoldDB" id="A0A7G3ZN71"/>
<dbReference type="RefSeq" id="XP_037141631.1">
    <property type="nucleotide sequence ID" value="XM_037285735.1"/>
</dbReference>
<proteinExistence type="predicted"/>
<gene>
    <name evidence="2" type="ORF">HG536_0H03320</name>
</gene>
<dbReference type="GeneID" id="59328223"/>
<dbReference type="InterPro" id="IPR015422">
    <property type="entry name" value="PyrdxlP-dep_Trfase_small"/>
</dbReference>
<dbReference type="Pfam" id="PF00155">
    <property type="entry name" value="Aminotran_1_2"/>
    <property type="match status" value="1"/>
</dbReference>
<name>A0A7G3ZN71_9SACH</name>
<dbReference type="PANTHER" id="PTHR42858">
    <property type="entry name" value="AMINOTRANSFERASE"/>
    <property type="match status" value="1"/>
</dbReference>
<dbReference type="EMBL" id="CP059253">
    <property type="protein sequence ID" value="QLL34957.1"/>
    <property type="molecule type" value="Genomic_DNA"/>
</dbReference>
<dbReference type="CDD" id="cd00609">
    <property type="entry name" value="AAT_like"/>
    <property type="match status" value="1"/>
</dbReference>
<feature type="domain" description="Aminotransferase class I/classII large" evidence="1">
    <location>
        <begin position="107"/>
        <end position="487"/>
    </location>
</feature>
<protein>
    <recommendedName>
        <fullName evidence="1">Aminotransferase class I/classII large domain-containing protein</fullName>
    </recommendedName>
</protein>
<dbReference type="Gene3D" id="3.90.1150.10">
    <property type="entry name" value="Aspartate Aminotransferase, domain 1"/>
    <property type="match status" value="1"/>
</dbReference>
<evidence type="ECO:0000259" key="1">
    <source>
        <dbReference type="Pfam" id="PF00155"/>
    </source>
</evidence>
<dbReference type="InterPro" id="IPR015421">
    <property type="entry name" value="PyrdxlP-dep_Trfase_major"/>
</dbReference>
<dbReference type="FunFam" id="3.40.640.10:FF:000080">
    <property type="entry name" value="Aminotransferase, putative"/>
    <property type="match status" value="1"/>
</dbReference>
<dbReference type="GO" id="GO:0030170">
    <property type="term" value="F:pyridoxal phosphate binding"/>
    <property type="evidence" value="ECO:0007669"/>
    <property type="project" value="InterPro"/>
</dbReference>
<dbReference type="OrthoDB" id="7042322at2759"/>
<dbReference type="GO" id="GO:0047536">
    <property type="term" value="F:2-aminoadipate transaminase activity"/>
    <property type="evidence" value="ECO:0007669"/>
    <property type="project" value="TreeGrafter"/>
</dbReference>
<evidence type="ECO:0000313" key="2">
    <source>
        <dbReference type="EMBL" id="QLL34957.1"/>
    </source>
</evidence>
<accession>A0A7G3ZN71</accession>
<reference evidence="2 3" key="1">
    <citation type="submission" date="2020-06" db="EMBL/GenBank/DDBJ databases">
        <title>The yeast mating-type switching endonuclease HO is a domesticated member of an unorthodox homing genetic element family.</title>
        <authorList>
            <person name="Coughlan A.Y."/>
            <person name="Lombardi L."/>
            <person name="Braun-Galleani S."/>
            <person name="Martos A.R."/>
            <person name="Galeote V."/>
            <person name="Bigey F."/>
            <person name="Dequin S."/>
            <person name="Byrne K.P."/>
            <person name="Wolfe K.H."/>
        </authorList>
    </citation>
    <scope>NUCLEOTIDE SEQUENCE [LARGE SCALE GENOMIC DNA]</scope>
    <source>
        <strain evidence="2 3">CBS764</strain>
    </source>
</reference>
<dbReference type="KEGG" id="tgb:HG536_0H03320"/>
<dbReference type="Proteomes" id="UP000515788">
    <property type="component" value="Chromosome 8"/>
</dbReference>
<keyword evidence="3" id="KW-1185">Reference proteome</keyword>
<dbReference type="InterPro" id="IPR004839">
    <property type="entry name" value="Aminotransferase_I/II_large"/>
</dbReference>